<sequence length="367" mass="41608">MATQLLQHEDAEDFERVYDGFVFGDRPEWWARPECVWVFRSIGSSPPGGFWAADLDKAVDLLWAYHYDIPDLTVEPEWKATPLEDRWRAGEKHWGPWRTERDRLSRPGQVRGFREQLFRHLPRRPQEGVFKFRALPATVMALDRYEAVRVARQRVADEEEQASRWWAELRGVLVAYLAVVNKDANDSLFALLVDGPAGPCRLQVPKAEVKRLVADTPLALPIREAYAMVEAQGYKPWSGRPDKKGSKFLRPLGWSSLRPARQEELRSAPLKQGPAEARLTALYVAYLQTRDQVKGLSSAADMLVAEVAEAHVDRYEDDRALALAVFEPASAYFLGVSLEEARKAASRTGVTPYALLDLVRLQGSSHE</sequence>
<evidence type="ECO:0000313" key="2">
    <source>
        <dbReference type="Proteomes" id="UP001240447"/>
    </source>
</evidence>
<proteinExistence type="predicted"/>
<comment type="caution">
    <text evidence="1">The sequence shown here is derived from an EMBL/GenBank/DDBJ whole genome shotgun (WGS) entry which is preliminary data.</text>
</comment>
<dbReference type="EMBL" id="JAUSQM010000001">
    <property type="protein sequence ID" value="MDP9821069.1"/>
    <property type="molecule type" value="Genomic_DNA"/>
</dbReference>
<keyword evidence="2" id="KW-1185">Reference proteome</keyword>
<protein>
    <submittedName>
        <fullName evidence="1">Uncharacterized protein</fullName>
    </submittedName>
</protein>
<dbReference type="Proteomes" id="UP001240447">
    <property type="component" value="Unassembled WGS sequence"/>
</dbReference>
<accession>A0ABT9NLI3</accession>
<gene>
    <name evidence="1" type="ORF">J2S59_000878</name>
</gene>
<reference evidence="1 2" key="1">
    <citation type="submission" date="2023-07" db="EMBL/GenBank/DDBJ databases">
        <title>Sequencing the genomes of 1000 actinobacteria strains.</title>
        <authorList>
            <person name="Klenk H.-P."/>
        </authorList>
    </citation>
    <scope>NUCLEOTIDE SEQUENCE [LARGE SCALE GENOMIC DNA]</scope>
    <source>
        <strain evidence="1 2">GD13</strain>
    </source>
</reference>
<evidence type="ECO:0000313" key="1">
    <source>
        <dbReference type="EMBL" id="MDP9821069.1"/>
    </source>
</evidence>
<organism evidence="1 2">
    <name type="scientific">Nocardioides massiliensis</name>
    <dbReference type="NCBI Taxonomy" id="1325935"/>
    <lineage>
        <taxon>Bacteria</taxon>
        <taxon>Bacillati</taxon>
        <taxon>Actinomycetota</taxon>
        <taxon>Actinomycetes</taxon>
        <taxon>Propionibacteriales</taxon>
        <taxon>Nocardioidaceae</taxon>
        <taxon>Nocardioides</taxon>
    </lineage>
</organism>
<dbReference type="RefSeq" id="WP_068122069.1">
    <property type="nucleotide sequence ID" value="NZ_CCXJ01000472.1"/>
</dbReference>
<name>A0ABT9NLI3_9ACTN</name>